<gene>
    <name evidence="3" type="primary">AVEN_144206_1</name>
    <name evidence="2" type="ORF">NPIL_386001</name>
    <name evidence="3" type="ORF">NPIL_550751</name>
</gene>
<evidence type="ECO:0000256" key="1">
    <source>
        <dbReference type="SAM" id="Phobius"/>
    </source>
</evidence>
<evidence type="ECO:0000313" key="4">
    <source>
        <dbReference type="Proteomes" id="UP000887013"/>
    </source>
</evidence>
<dbReference type="Proteomes" id="UP000887013">
    <property type="component" value="Unassembled WGS sequence"/>
</dbReference>
<accession>A0A8X6QP05</accession>
<feature type="transmembrane region" description="Helical" evidence="1">
    <location>
        <begin position="20"/>
        <end position="40"/>
    </location>
</feature>
<dbReference type="EMBL" id="BMAW01010662">
    <property type="protein sequence ID" value="GFT19807.1"/>
    <property type="molecule type" value="Genomic_DNA"/>
</dbReference>
<comment type="caution">
    <text evidence="3">The sequence shown here is derived from an EMBL/GenBank/DDBJ whole genome shotgun (WGS) entry which is preliminary data.</text>
</comment>
<keyword evidence="4" id="KW-1185">Reference proteome</keyword>
<feature type="transmembrane region" description="Helical" evidence="1">
    <location>
        <begin position="122"/>
        <end position="143"/>
    </location>
</feature>
<dbReference type="EMBL" id="BMAW01034447">
    <property type="protein sequence ID" value="GFU35280.1"/>
    <property type="molecule type" value="Genomic_DNA"/>
</dbReference>
<proteinExistence type="predicted"/>
<sequence>MSSVEDALHCTQTVFSLPSFLMFVAHFCTCITVLAIIVVFKPDLNSNMQLVWILLLINSSCGLVAILWKAGSLPIEAEKLKKAFRRKRNQKLYSENIVGDIHFQTNPIDTSDFVLSGCNIIYFYRSTLLALGGTILTYTILLMSKN</sequence>
<reference evidence="3" key="1">
    <citation type="submission" date="2020-08" db="EMBL/GenBank/DDBJ databases">
        <title>Multicomponent nature underlies the extraordinary mechanical properties of spider dragline silk.</title>
        <authorList>
            <person name="Kono N."/>
            <person name="Nakamura H."/>
            <person name="Mori M."/>
            <person name="Yoshida Y."/>
            <person name="Ohtoshi R."/>
            <person name="Malay A.D."/>
            <person name="Moran D.A.P."/>
            <person name="Tomita M."/>
            <person name="Numata K."/>
            <person name="Arakawa K."/>
        </authorList>
    </citation>
    <scope>NUCLEOTIDE SEQUENCE</scope>
</reference>
<evidence type="ECO:0000313" key="3">
    <source>
        <dbReference type="EMBL" id="GFU35280.1"/>
    </source>
</evidence>
<keyword evidence="1" id="KW-0812">Transmembrane</keyword>
<dbReference type="OrthoDB" id="6450635at2759"/>
<keyword evidence="1" id="KW-1133">Transmembrane helix</keyword>
<feature type="transmembrane region" description="Helical" evidence="1">
    <location>
        <begin position="52"/>
        <end position="71"/>
    </location>
</feature>
<organism evidence="3 4">
    <name type="scientific">Nephila pilipes</name>
    <name type="common">Giant wood spider</name>
    <name type="synonym">Nephila maculata</name>
    <dbReference type="NCBI Taxonomy" id="299642"/>
    <lineage>
        <taxon>Eukaryota</taxon>
        <taxon>Metazoa</taxon>
        <taxon>Ecdysozoa</taxon>
        <taxon>Arthropoda</taxon>
        <taxon>Chelicerata</taxon>
        <taxon>Arachnida</taxon>
        <taxon>Araneae</taxon>
        <taxon>Araneomorphae</taxon>
        <taxon>Entelegynae</taxon>
        <taxon>Araneoidea</taxon>
        <taxon>Nephilidae</taxon>
        <taxon>Nephila</taxon>
    </lineage>
</organism>
<keyword evidence="1" id="KW-0472">Membrane</keyword>
<dbReference type="AlphaFoldDB" id="A0A8X6QP05"/>
<protein>
    <submittedName>
        <fullName evidence="3">Uncharacterized protein</fullName>
    </submittedName>
</protein>
<name>A0A8X6QP05_NEPPI</name>
<evidence type="ECO:0000313" key="2">
    <source>
        <dbReference type="EMBL" id="GFT19807.1"/>
    </source>
</evidence>